<gene>
    <name evidence="1" type="ORF">O9K51_10876</name>
</gene>
<proteinExistence type="predicted"/>
<dbReference type="AlphaFoldDB" id="A0AB34FDN1"/>
<sequence>MLMDLDGDIAESPLDTESGWSTDLVPATLLTQYTSLAPVGWSSSLTTDLFPDMGSVFDLDCGTTDDEHARTRDAGAYTKWWSSYTHISGKMNSKEHDEKHDGGP</sequence>
<name>A0AB34FDN1_9HYPO</name>
<comment type="caution">
    <text evidence="1">The sequence shown here is derived from an EMBL/GenBank/DDBJ whole genome shotgun (WGS) entry which is preliminary data.</text>
</comment>
<accession>A0AB34FDN1</accession>
<protein>
    <submittedName>
        <fullName evidence="1">Uncharacterized protein</fullName>
    </submittedName>
</protein>
<keyword evidence="2" id="KW-1185">Reference proteome</keyword>
<dbReference type="Proteomes" id="UP001163105">
    <property type="component" value="Unassembled WGS sequence"/>
</dbReference>
<reference evidence="1" key="1">
    <citation type="submission" date="2023-01" db="EMBL/GenBank/DDBJ databases">
        <title>The growth and conidiation of Purpureocillium lavendulum are regulated by nitrogen source and histone H3K14 acetylation.</title>
        <authorList>
            <person name="Tang P."/>
            <person name="Han J."/>
            <person name="Zhang C."/>
            <person name="Tang P."/>
            <person name="Qi F."/>
            <person name="Zhang K."/>
            <person name="Liang L."/>
        </authorList>
    </citation>
    <scope>NUCLEOTIDE SEQUENCE</scope>
    <source>
        <strain evidence="1">YMF1.00683</strain>
    </source>
</reference>
<evidence type="ECO:0000313" key="2">
    <source>
        <dbReference type="Proteomes" id="UP001163105"/>
    </source>
</evidence>
<dbReference type="EMBL" id="JAQHRD010000020">
    <property type="protein sequence ID" value="KAJ6436511.1"/>
    <property type="molecule type" value="Genomic_DNA"/>
</dbReference>
<organism evidence="1 2">
    <name type="scientific">Purpureocillium lavendulum</name>
    <dbReference type="NCBI Taxonomy" id="1247861"/>
    <lineage>
        <taxon>Eukaryota</taxon>
        <taxon>Fungi</taxon>
        <taxon>Dikarya</taxon>
        <taxon>Ascomycota</taxon>
        <taxon>Pezizomycotina</taxon>
        <taxon>Sordariomycetes</taxon>
        <taxon>Hypocreomycetidae</taxon>
        <taxon>Hypocreales</taxon>
        <taxon>Ophiocordycipitaceae</taxon>
        <taxon>Purpureocillium</taxon>
    </lineage>
</organism>
<evidence type="ECO:0000313" key="1">
    <source>
        <dbReference type="EMBL" id="KAJ6436511.1"/>
    </source>
</evidence>